<gene>
    <name evidence="1" type="ORF">CDV25_08705</name>
</gene>
<proteinExistence type="predicted"/>
<evidence type="ECO:0000313" key="2">
    <source>
        <dbReference type="Proteomes" id="UP000244890"/>
    </source>
</evidence>
<dbReference type="PANTHER" id="PTHR40045:SF1">
    <property type="entry name" value="YQCI_YCGG FAMILY PROTEIN"/>
    <property type="match status" value="1"/>
</dbReference>
<protein>
    <recommendedName>
        <fullName evidence="3">YqcI/YcgG family protein</fullName>
    </recommendedName>
</protein>
<accession>A0A2U8FFA2</accession>
<dbReference type="InterPro" id="IPR014988">
    <property type="entry name" value="Uncharacterised_YqcI/YcgG"/>
</dbReference>
<dbReference type="Pfam" id="PF08892">
    <property type="entry name" value="YqcI_YcgG"/>
    <property type="match status" value="1"/>
</dbReference>
<dbReference type="OrthoDB" id="112290at2"/>
<organism evidence="1 2">
    <name type="scientific">Helicobacter apodemus</name>
    <dbReference type="NCBI Taxonomy" id="135569"/>
    <lineage>
        <taxon>Bacteria</taxon>
        <taxon>Pseudomonadati</taxon>
        <taxon>Campylobacterota</taxon>
        <taxon>Epsilonproteobacteria</taxon>
        <taxon>Campylobacterales</taxon>
        <taxon>Helicobacteraceae</taxon>
        <taxon>Helicobacter</taxon>
    </lineage>
</organism>
<dbReference type="EMBL" id="CP021886">
    <property type="protein sequence ID" value="AWI34833.1"/>
    <property type="molecule type" value="Genomic_DNA"/>
</dbReference>
<dbReference type="AlphaFoldDB" id="A0A2U8FFA2"/>
<evidence type="ECO:0000313" key="1">
    <source>
        <dbReference type="EMBL" id="AWI34833.1"/>
    </source>
</evidence>
<evidence type="ECO:0008006" key="3">
    <source>
        <dbReference type="Google" id="ProtNLM"/>
    </source>
</evidence>
<dbReference type="Proteomes" id="UP000244890">
    <property type="component" value="Chromosome"/>
</dbReference>
<sequence length="197" mass="23370">MEFRILKAQNTKISQNWEQEALKGFENNMQNPEFPCIFALKAYKLQGILFLFVPICQPKTFIKGMREYTEFVKITPIDKRLYNPLVVFFQNSFTSLFKEQTFAWQQLQFLHNNDTKKWLEHIPADPNDSMWSFCFNAVELFFNISCPHHQVFKNRNLGDFITFVVNPRENFDNVAKGDKKQTFLQCPLKVFKKSFNA</sequence>
<dbReference type="PANTHER" id="PTHR40045">
    <property type="entry name" value="YCGG FAMILY PROTEIN"/>
    <property type="match status" value="1"/>
</dbReference>
<dbReference type="RefSeq" id="WP_108911609.1">
    <property type="nucleotide sequence ID" value="NZ_CP021886.1"/>
</dbReference>
<name>A0A2U8FFA2_9HELI</name>
<reference evidence="1 2" key="1">
    <citation type="submission" date="2017-06" db="EMBL/GenBank/DDBJ databases">
        <title>Complete genome of Helicobacter apodemus.</title>
        <authorList>
            <person name="Cho S."/>
        </authorList>
    </citation>
    <scope>NUCLEOTIDE SEQUENCE [LARGE SCALE GENOMIC DNA]</scope>
    <source>
        <strain evidence="2">SNUVETPUB-15-01</strain>
    </source>
</reference>
<dbReference type="KEGG" id="had:CDV25_08705"/>